<dbReference type="EMBL" id="JAULSN010000007">
    <property type="protein sequence ID" value="KAK3367255.1"/>
    <property type="molecule type" value="Genomic_DNA"/>
</dbReference>
<name>A0AAE0K0E3_9PEZI</name>
<dbReference type="Proteomes" id="UP001287356">
    <property type="component" value="Unassembled WGS sequence"/>
</dbReference>
<evidence type="ECO:0000313" key="1">
    <source>
        <dbReference type="EMBL" id="KAK3367255.1"/>
    </source>
</evidence>
<reference evidence="1" key="2">
    <citation type="submission" date="2023-06" db="EMBL/GenBank/DDBJ databases">
        <authorList>
            <consortium name="Lawrence Berkeley National Laboratory"/>
            <person name="Haridas S."/>
            <person name="Hensen N."/>
            <person name="Bonometti L."/>
            <person name="Westerberg I."/>
            <person name="Brannstrom I.O."/>
            <person name="Guillou S."/>
            <person name="Cros-Aarteil S."/>
            <person name="Calhoun S."/>
            <person name="Kuo A."/>
            <person name="Mondo S."/>
            <person name="Pangilinan J."/>
            <person name="Riley R."/>
            <person name="Labutti K."/>
            <person name="Andreopoulos B."/>
            <person name="Lipzen A."/>
            <person name="Chen C."/>
            <person name="Yanf M."/>
            <person name="Daum C."/>
            <person name="Ng V."/>
            <person name="Clum A."/>
            <person name="Steindorff A."/>
            <person name="Ohm R."/>
            <person name="Martin F."/>
            <person name="Silar P."/>
            <person name="Natvig D."/>
            <person name="Lalanne C."/>
            <person name="Gautier V."/>
            <person name="Ament-Velasquez S.L."/>
            <person name="Kruys A."/>
            <person name="Hutchinson M.I."/>
            <person name="Powell A.J."/>
            <person name="Barry K."/>
            <person name="Miller A.N."/>
            <person name="Grigoriev I.V."/>
            <person name="Debuchy R."/>
            <person name="Gladieux P."/>
            <person name="Thoren M.H."/>
            <person name="Johannesson H."/>
        </authorList>
    </citation>
    <scope>NUCLEOTIDE SEQUENCE</scope>
    <source>
        <strain evidence="1">CBS 958.72</strain>
    </source>
</reference>
<evidence type="ECO:0000313" key="2">
    <source>
        <dbReference type="Proteomes" id="UP001287356"/>
    </source>
</evidence>
<gene>
    <name evidence="1" type="ORF">B0T24DRAFT_682395</name>
</gene>
<organism evidence="1 2">
    <name type="scientific">Lasiosphaeria ovina</name>
    <dbReference type="NCBI Taxonomy" id="92902"/>
    <lineage>
        <taxon>Eukaryota</taxon>
        <taxon>Fungi</taxon>
        <taxon>Dikarya</taxon>
        <taxon>Ascomycota</taxon>
        <taxon>Pezizomycotina</taxon>
        <taxon>Sordariomycetes</taxon>
        <taxon>Sordariomycetidae</taxon>
        <taxon>Sordariales</taxon>
        <taxon>Lasiosphaeriaceae</taxon>
        <taxon>Lasiosphaeria</taxon>
    </lineage>
</organism>
<sequence>MNPLSSLVMAALVIFYQFPGRTSNLILRVVLACFASRPEPEAKPPGEENKRRRRRFWLQQAAWETPMPDQFPLGSVDPASSSELPPPRHDIMRSHLGPAPVLFYAGSPFGADTAAADMLRLLRVAPIVPLSPLLVVVMQPRRLQIPSTCRASWIESLAPTATTLDTDGDITPDNDGVSTFAGAEKTTGPVNVLEELALRAPNPQLIPETPWLSAEGTPMNSVKLDSRIATTIVHVTEDKPYTPIGYHEHKHEYPMFMPEKIQRVIAVPGRYLAVIGHGLVEFSFLMDLLSFEKINKKAKLD</sequence>
<comment type="caution">
    <text evidence="1">The sequence shown here is derived from an EMBL/GenBank/DDBJ whole genome shotgun (WGS) entry which is preliminary data.</text>
</comment>
<reference evidence="1" key="1">
    <citation type="journal article" date="2023" name="Mol. Phylogenet. Evol.">
        <title>Genome-scale phylogeny and comparative genomics of the fungal order Sordariales.</title>
        <authorList>
            <person name="Hensen N."/>
            <person name="Bonometti L."/>
            <person name="Westerberg I."/>
            <person name="Brannstrom I.O."/>
            <person name="Guillou S."/>
            <person name="Cros-Aarteil S."/>
            <person name="Calhoun S."/>
            <person name="Haridas S."/>
            <person name="Kuo A."/>
            <person name="Mondo S."/>
            <person name="Pangilinan J."/>
            <person name="Riley R."/>
            <person name="LaButti K."/>
            <person name="Andreopoulos B."/>
            <person name="Lipzen A."/>
            <person name="Chen C."/>
            <person name="Yan M."/>
            <person name="Daum C."/>
            <person name="Ng V."/>
            <person name="Clum A."/>
            <person name="Steindorff A."/>
            <person name="Ohm R.A."/>
            <person name="Martin F."/>
            <person name="Silar P."/>
            <person name="Natvig D.O."/>
            <person name="Lalanne C."/>
            <person name="Gautier V."/>
            <person name="Ament-Velasquez S.L."/>
            <person name="Kruys A."/>
            <person name="Hutchinson M.I."/>
            <person name="Powell A.J."/>
            <person name="Barry K."/>
            <person name="Miller A.N."/>
            <person name="Grigoriev I.V."/>
            <person name="Debuchy R."/>
            <person name="Gladieux P."/>
            <person name="Hiltunen Thoren M."/>
            <person name="Johannesson H."/>
        </authorList>
    </citation>
    <scope>NUCLEOTIDE SEQUENCE</scope>
    <source>
        <strain evidence="1">CBS 958.72</strain>
    </source>
</reference>
<accession>A0AAE0K0E3</accession>
<dbReference type="AlphaFoldDB" id="A0AAE0K0E3"/>
<keyword evidence="2" id="KW-1185">Reference proteome</keyword>
<proteinExistence type="predicted"/>
<protein>
    <submittedName>
        <fullName evidence="1">Uncharacterized protein</fullName>
    </submittedName>
</protein>